<feature type="transmembrane region" description="Helical" evidence="1">
    <location>
        <begin position="47"/>
        <end position="71"/>
    </location>
</feature>
<evidence type="ECO:0000313" key="2">
    <source>
        <dbReference type="EMBL" id="RMI85580.1"/>
    </source>
</evidence>
<keyword evidence="1" id="KW-1133">Transmembrane helix</keyword>
<accession>A0AAQ0MI16</accession>
<dbReference type="EMBL" id="RCVN01000004">
    <property type="protein sequence ID" value="RMI85580.1"/>
    <property type="molecule type" value="Genomic_DNA"/>
</dbReference>
<name>A0AAQ0MI16_9STAP</name>
<dbReference type="AlphaFoldDB" id="A0AAQ0MI16"/>
<proteinExistence type="predicted"/>
<keyword evidence="1" id="KW-0812">Transmembrane</keyword>
<protein>
    <submittedName>
        <fullName evidence="2">Uncharacterized protein</fullName>
    </submittedName>
</protein>
<reference evidence="2 3" key="1">
    <citation type="submission" date="2018-10" db="EMBL/GenBank/DDBJ databases">
        <title>Staphylococcus pseudoxylosus sp. nov., isolated from bovine mastitis.</title>
        <authorList>
            <person name="Macfadyen A.C."/>
            <person name="Leroy S."/>
            <person name="Harrison E.M."/>
            <person name="Parkhill J."/>
            <person name="Holmes M.A."/>
            <person name="Paterson G.K."/>
        </authorList>
    </citation>
    <scope>NUCLEOTIDE SEQUENCE [LARGE SCALE GENOMIC DNA]</scope>
    <source>
        <strain evidence="2 3">S04009</strain>
    </source>
</reference>
<evidence type="ECO:0000256" key="1">
    <source>
        <dbReference type="SAM" id="Phobius"/>
    </source>
</evidence>
<evidence type="ECO:0000313" key="3">
    <source>
        <dbReference type="Proteomes" id="UP000269505"/>
    </source>
</evidence>
<keyword evidence="3" id="KW-1185">Reference proteome</keyword>
<keyword evidence="1" id="KW-0472">Membrane</keyword>
<gene>
    <name evidence="2" type="ORF">D9V42_04215</name>
</gene>
<feature type="transmembrane region" description="Helical" evidence="1">
    <location>
        <begin position="7"/>
        <end position="27"/>
    </location>
</feature>
<comment type="caution">
    <text evidence="2">The sequence shown here is derived from an EMBL/GenBank/DDBJ whole genome shotgun (WGS) entry which is preliminary data.</text>
</comment>
<sequence length="97" mass="10942">MGFIATIIVLVCSFYIFKNLFIILSNYVGEFVYSNNISRSEDGNQFIALVSTLVLTFLSLVLILVFSYMIFKGFYLLPIIAISLYLKFGTDAGKQTD</sequence>
<dbReference type="Proteomes" id="UP000269505">
    <property type="component" value="Unassembled WGS sequence"/>
</dbReference>
<organism evidence="2 3">
    <name type="scientific">Staphylococcus pseudoxylosus</name>
    <dbReference type="NCBI Taxonomy" id="2282419"/>
    <lineage>
        <taxon>Bacteria</taxon>
        <taxon>Bacillati</taxon>
        <taxon>Bacillota</taxon>
        <taxon>Bacilli</taxon>
        <taxon>Bacillales</taxon>
        <taxon>Staphylococcaceae</taxon>
        <taxon>Staphylococcus</taxon>
    </lineage>
</organism>